<sequence length="44" mass="4910">MRSQISESVTAINYNDLKINPNNELGRGAFGIVYKAIWNNQVVA</sequence>
<accession>A0A8S3FY69</accession>
<dbReference type="Gene3D" id="3.30.200.20">
    <property type="entry name" value="Phosphorylase Kinase, domain 1"/>
    <property type="match status" value="1"/>
</dbReference>
<dbReference type="AlphaFoldDB" id="A0A8S3FY69"/>
<proteinExistence type="predicted"/>
<name>A0A8S3FY69_9BILA</name>
<evidence type="ECO:0008006" key="3">
    <source>
        <dbReference type="Google" id="ProtNLM"/>
    </source>
</evidence>
<dbReference type="SUPFAM" id="SSF56112">
    <property type="entry name" value="Protein kinase-like (PK-like)"/>
    <property type="match status" value="1"/>
</dbReference>
<dbReference type="EMBL" id="CAJOBJ010281883">
    <property type="protein sequence ID" value="CAF5144921.1"/>
    <property type="molecule type" value="Genomic_DNA"/>
</dbReference>
<evidence type="ECO:0000313" key="2">
    <source>
        <dbReference type="Proteomes" id="UP000681720"/>
    </source>
</evidence>
<gene>
    <name evidence="1" type="ORF">GIL414_LOCUS64706</name>
</gene>
<dbReference type="InterPro" id="IPR011009">
    <property type="entry name" value="Kinase-like_dom_sf"/>
</dbReference>
<comment type="caution">
    <text evidence="1">The sequence shown here is derived from an EMBL/GenBank/DDBJ whole genome shotgun (WGS) entry which is preliminary data.</text>
</comment>
<evidence type="ECO:0000313" key="1">
    <source>
        <dbReference type="EMBL" id="CAF5144921.1"/>
    </source>
</evidence>
<reference evidence="1" key="1">
    <citation type="submission" date="2021-02" db="EMBL/GenBank/DDBJ databases">
        <authorList>
            <person name="Nowell W R."/>
        </authorList>
    </citation>
    <scope>NUCLEOTIDE SEQUENCE</scope>
</reference>
<dbReference type="Proteomes" id="UP000681720">
    <property type="component" value="Unassembled WGS sequence"/>
</dbReference>
<organism evidence="1 2">
    <name type="scientific">Rotaria magnacalcarata</name>
    <dbReference type="NCBI Taxonomy" id="392030"/>
    <lineage>
        <taxon>Eukaryota</taxon>
        <taxon>Metazoa</taxon>
        <taxon>Spiralia</taxon>
        <taxon>Gnathifera</taxon>
        <taxon>Rotifera</taxon>
        <taxon>Eurotatoria</taxon>
        <taxon>Bdelloidea</taxon>
        <taxon>Philodinida</taxon>
        <taxon>Philodinidae</taxon>
        <taxon>Rotaria</taxon>
    </lineage>
</organism>
<feature type="non-terminal residue" evidence="1">
    <location>
        <position position="44"/>
    </location>
</feature>
<protein>
    <recommendedName>
        <fullName evidence="3">Protein kinase domain-containing protein</fullName>
    </recommendedName>
</protein>